<reference evidence="11" key="1">
    <citation type="journal article" date="2006" name="PLoS Biol.">
        <title>Macronuclear genome sequence of the ciliate Tetrahymena thermophila, a model eukaryote.</title>
        <authorList>
            <person name="Eisen J.A."/>
            <person name="Coyne R.S."/>
            <person name="Wu M."/>
            <person name="Wu D."/>
            <person name="Thiagarajan M."/>
            <person name="Wortman J.R."/>
            <person name="Badger J.H."/>
            <person name="Ren Q."/>
            <person name="Amedeo P."/>
            <person name="Jones K.M."/>
            <person name="Tallon L.J."/>
            <person name="Delcher A.L."/>
            <person name="Salzberg S.L."/>
            <person name="Silva J.C."/>
            <person name="Haas B.J."/>
            <person name="Majoros W.H."/>
            <person name="Farzad M."/>
            <person name="Carlton J.M."/>
            <person name="Smith R.K. Jr."/>
            <person name="Garg J."/>
            <person name="Pearlman R.E."/>
            <person name="Karrer K.M."/>
            <person name="Sun L."/>
            <person name="Manning G."/>
            <person name="Elde N.C."/>
            <person name="Turkewitz A.P."/>
            <person name="Asai D.J."/>
            <person name="Wilkes D.E."/>
            <person name="Wang Y."/>
            <person name="Cai H."/>
            <person name="Collins K."/>
            <person name="Stewart B.A."/>
            <person name="Lee S.R."/>
            <person name="Wilamowska K."/>
            <person name="Weinberg Z."/>
            <person name="Ruzzo W.L."/>
            <person name="Wloga D."/>
            <person name="Gaertig J."/>
            <person name="Frankel J."/>
            <person name="Tsao C.-C."/>
            <person name="Gorovsky M.A."/>
            <person name="Keeling P.J."/>
            <person name="Waller R.F."/>
            <person name="Patron N.J."/>
            <person name="Cherry J.M."/>
            <person name="Stover N.A."/>
            <person name="Krieger C.J."/>
            <person name="del Toro C."/>
            <person name="Ryder H.F."/>
            <person name="Williamson S.C."/>
            <person name="Barbeau R.A."/>
            <person name="Hamilton E.P."/>
            <person name="Orias E."/>
        </authorList>
    </citation>
    <scope>NUCLEOTIDE SEQUENCE [LARGE SCALE GENOMIC DNA]</scope>
    <source>
        <strain evidence="11">SB210</strain>
    </source>
</reference>
<evidence type="ECO:0000256" key="2">
    <source>
        <dbReference type="ARBA" id="ARBA00022553"/>
    </source>
</evidence>
<evidence type="ECO:0000256" key="8">
    <source>
        <dbReference type="RuleBase" id="RU000304"/>
    </source>
</evidence>
<name>Q24JF9_TETTS</name>
<evidence type="ECO:0000256" key="4">
    <source>
        <dbReference type="ARBA" id="ARBA00022741"/>
    </source>
</evidence>
<dbReference type="FunFam" id="1.10.510.10:FF:000048">
    <property type="entry name" value="Protein kinase C"/>
    <property type="match status" value="1"/>
</dbReference>
<proteinExistence type="inferred from homology"/>
<evidence type="ECO:0000259" key="9">
    <source>
        <dbReference type="PROSITE" id="PS50011"/>
    </source>
</evidence>
<dbReference type="KEGG" id="tet:TTHERM_01513280"/>
<keyword evidence="11" id="KW-1185">Reference proteome</keyword>
<evidence type="ECO:0000313" key="11">
    <source>
        <dbReference type="Proteomes" id="UP000009168"/>
    </source>
</evidence>
<dbReference type="Gene3D" id="1.10.510.10">
    <property type="entry name" value="Transferase(Phosphotransferase) domain 1"/>
    <property type="match status" value="1"/>
</dbReference>
<dbReference type="InParanoid" id="Q24JF9"/>
<keyword evidence="4 7" id="KW-0547">Nucleotide-binding</keyword>
<dbReference type="SMART" id="SM00220">
    <property type="entry name" value="S_TKc"/>
    <property type="match status" value="1"/>
</dbReference>
<dbReference type="PANTHER" id="PTHR24351">
    <property type="entry name" value="RIBOSOMAL PROTEIN S6 KINASE"/>
    <property type="match status" value="1"/>
</dbReference>
<evidence type="ECO:0000313" key="10">
    <source>
        <dbReference type="EMBL" id="EAS07917.2"/>
    </source>
</evidence>
<dbReference type="SUPFAM" id="SSF56112">
    <property type="entry name" value="Protein kinase-like (PK-like)"/>
    <property type="match status" value="1"/>
</dbReference>
<accession>Q24JF9</accession>
<organism evidence="10 11">
    <name type="scientific">Tetrahymena thermophila (strain SB210)</name>
    <dbReference type="NCBI Taxonomy" id="312017"/>
    <lineage>
        <taxon>Eukaryota</taxon>
        <taxon>Sar</taxon>
        <taxon>Alveolata</taxon>
        <taxon>Ciliophora</taxon>
        <taxon>Intramacronucleata</taxon>
        <taxon>Oligohymenophorea</taxon>
        <taxon>Hymenostomatida</taxon>
        <taxon>Tetrahymenina</taxon>
        <taxon>Tetrahymenidae</taxon>
        <taxon>Tetrahymena</taxon>
    </lineage>
</organism>
<dbReference type="GO" id="GO:0004674">
    <property type="term" value="F:protein serine/threonine kinase activity"/>
    <property type="evidence" value="ECO:0007669"/>
    <property type="project" value="UniProtKB-KW"/>
</dbReference>
<evidence type="ECO:0000256" key="1">
    <source>
        <dbReference type="ARBA" id="ARBA00022527"/>
    </source>
</evidence>
<dbReference type="FunFam" id="3.30.200.20:FF:000042">
    <property type="entry name" value="Aurora kinase A"/>
    <property type="match status" value="1"/>
</dbReference>
<keyword evidence="2" id="KW-0597">Phosphoprotein</keyword>
<keyword evidence="6 7" id="KW-0067">ATP-binding</keyword>
<dbReference type="eggNOG" id="KOG0598">
    <property type="taxonomic scope" value="Eukaryota"/>
</dbReference>
<feature type="domain" description="Protein kinase" evidence="9">
    <location>
        <begin position="57"/>
        <end position="314"/>
    </location>
</feature>
<dbReference type="HOGENOM" id="CLU_540257_0_0_1"/>
<dbReference type="InterPro" id="IPR008271">
    <property type="entry name" value="Ser/Thr_kinase_AS"/>
</dbReference>
<dbReference type="PROSITE" id="PS00107">
    <property type="entry name" value="PROTEIN_KINASE_ATP"/>
    <property type="match status" value="1"/>
</dbReference>
<dbReference type="PROSITE" id="PS50011">
    <property type="entry name" value="PROTEIN_KINASE_DOM"/>
    <property type="match status" value="1"/>
</dbReference>
<dbReference type="InterPro" id="IPR045270">
    <property type="entry name" value="STKc_AGC"/>
</dbReference>
<gene>
    <name evidence="10" type="ORF">TTHERM_01513280</name>
</gene>
<dbReference type="STRING" id="312017.Q24JF9"/>
<dbReference type="Gene3D" id="3.30.200.20">
    <property type="entry name" value="Phosphorylase Kinase, domain 1"/>
    <property type="match status" value="1"/>
</dbReference>
<dbReference type="GO" id="GO:0005524">
    <property type="term" value="F:ATP binding"/>
    <property type="evidence" value="ECO:0007669"/>
    <property type="project" value="UniProtKB-UniRule"/>
</dbReference>
<dbReference type="InterPro" id="IPR017441">
    <property type="entry name" value="Protein_kinase_ATP_BS"/>
</dbReference>
<evidence type="ECO:0000256" key="7">
    <source>
        <dbReference type="PROSITE-ProRule" id="PRU10141"/>
    </source>
</evidence>
<feature type="binding site" evidence="7">
    <location>
        <position position="86"/>
    </location>
    <ligand>
        <name>ATP</name>
        <dbReference type="ChEBI" id="CHEBI:30616"/>
    </ligand>
</feature>
<dbReference type="PROSITE" id="PS00108">
    <property type="entry name" value="PROTEIN_KINASE_ST"/>
    <property type="match status" value="1"/>
</dbReference>
<dbReference type="AlphaFoldDB" id="Q24JF9"/>
<keyword evidence="5 10" id="KW-0418">Kinase</keyword>
<dbReference type="InterPro" id="IPR000719">
    <property type="entry name" value="Prot_kinase_dom"/>
</dbReference>
<sequence>MGQCHCSEANFENKNRNTGDGNNNKKLNNYTSDVEDFLGNERTFYSFDKSKKSACDFKIVKKIGQGNFGTVYHVYCEADKKDYAMKIIHKNRIRDEKQKQHALNEKNILASNNHPFLLKLYYSFQDDQKLYLITEYVQGGDLYMNMKYKQKFTDREVLFYCSEIIVALEYLHSKGIIYRDLKPENVLLTKQGHIKLADFGLSKIKNYKDERSQSKCGTPDYIAPEIVLGQNGHDESCDFWSLGSVIYELYHGYPPFFCKDKQKQIIDSMNKEVLISKKLSEEAQDLIRKFLQPNPENRIGSQGGFQEIKSHPFFKNIDWVKVNNLEIDPIKPIRPETINKEIDSLNGKKNYPSCEIDINQNHEQQQQYAVGSVLDYTFNYNQNFVQLPDQAARSQFSSKTTNDNVENVYILDGHLDGHQNSVQQQDPQVYAKGV</sequence>
<keyword evidence="3" id="KW-0808">Transferase</keyword>
<evidence type="ECO:0000256" key="5">
    <source>
        <dbReference type="ARBA" id="ARBA00022777"/>
    </source>
</evidence>
<evidence type="ECO:0000256" key="3">
    <source>
        <dbReference type="ARBA" id="ARBA00022679"/>
    </source>
</evidence>
<evidence type="ECO:0000256" key="6">
    <source>
        <dbReference type="ARBA" id="ARBA00022840"/>
    </source>
</evidence>
<keyword evidence="1 8" id="KW-0723">Serine/threonine-protein kinase</keyword>
<dbReference type="Proteomes" id="UP000009168">
    <property type="component" value="Unassembled WGS sequence"/>
</dbReference>
<dbReference type="EMBL" id="GG662208">
    <property type="protein sequence ID" value="EAS07917.2"/>
    <property type="molecule type" value="Genomic_DNA"/>
</dbReference>
<dbReference type="Pfam" id="PF00069">
    <property type="entry name" value="Pkinase"/>
    <property type="match status" value="1"/>
</dbReference>
<dbReference type="CDD" id="cd05123">
    <property type="entry name" value="STKc_AGC"/>
    <property type="match status" value="1"/>
</dbReference>
<comment type="similarity">
    <text evidence="8">Belongs to the protein kinase superfamily.</text>
</comment>
<protein>
    <submittedName>
        <fullName evidence="10">Serine/Threonine kinase domain protein</fullName>
    </submittedName>
</protein>
<dbReference type="GeneID" id="7847023"/>
<dbReference type="InterPro" id="IPR011009">
    <property type="entry name" value="Kinase-like_dom_sf"/>
</dbReference>
<dbReference type="OrthoDB" id="347657at2759"/>
<dbReference type="RefSeq" id="XP_001028159.2">
    <property type="nucleotide sequence ID" value="XM_001028159.3"/>
</dbReference>